<reference evidence="2" key="1">
    <citation type="submission" date="2016-10" db="EMBL/GenBank/DDBJ databases">
        <authorList>
            <person name="Varghese N."/>
            <person name="Submissions S."/>
        </authorList>
    </citation>
    <scope>NUCLEOTIDE SEQUENCE [LARGE SCALE GENOMIC DNA]</scope>
    <source>
        <strain evidence="2">LMG 26416</strain>
    </source>
</reference>
<protein>
    <submittedName>
        <fullName evidence="1">Putative phosphonate metabolism protein</fullName>
    </submittedName>
</protein>
<dbReference type="AlphaFoldDB" id="A0A1H7QKM7"/>
<dbReference type="PIRSF" id="PIRSF033328">
    <property type="entry name" value="Phest_Mll4975"/>
    <property type="match status" value="1"/>
</dbReference>
<dbReference type="OrthoDB" id="5801437at2"/>
<accession>A0A1H7QKM7</accession>
<sequence>MAASVADWPECARFALYYAPPRDSAWWRAGCAWLGRDPESGATLVPPQLDGLDRSLSALTVAPQRYGWHATLVAPFRLAPGVTPDALFDAASRWAATRGRFDVPVDAATIGSFVALRPADDDGEAALRELASAALRALAPLRAAPTAADLARRLEAKLTARQRELVEQWGYPYVFDEFRFHMTLSDSLDDARERALLVDAWNTRMQPPGALPVHGAALYVEPEPGAPFVLWRRVPFGLPTEADA</sequence>
<evidence type="ECO:0000313" key="2">
    <source>
        <dbReference type="Proteomes" id="UP000199120"/>
    </source>
</evidence>
<dbReference type="NCBIfam" id="TIGR03223">
    <property type="entry name" value="Phn_opern_protn"/>
    <property type="match status" value="1"/>
</dbReference>
<proteinExistence type="predicted"/>
<dbReference type="Pfam" id="PF06299">
    <property type="entry name" value="DUF1045"/>
    <property type="match status" value="1"/>
</dbReference>
<gene>
    <name evidence="1" type="ORF">SAMN05192542_108165</name>
</gene>
<dbReference type="Proteomes" id="UP000199120">
    <property type="component" value="Unassembled WGS sequence"/>
</dbReference>
<organism evidence="1 2">
    <name type="scientific">Paraburkholderia caballeronis</name>
    <dbReference type="NCBI Taxonomy" id="416943"/>
    <lineage>
        <taxon>Bacteria</taxon>
        <taxon>Pseudomonadati</taxon>
        <taxon>Pseudomonadota</taxon>
        <taxon>Betaproteobacteria</taxon>
        <taxon>Burkholderiales</taxon>
        <taxon>Burkholderiaceae</taxon>
        <taxon>Paraburkholderia</taxon>
    </lineage>
</organism>
<dbReference type="EMBL" id="FOAJ01000008">
    <property type="protein sequence ID" value="SEL48473.1"/>
    <property type="molecule type" value="Genomic_DNA"/>
</dbReference>
<name>A0A1H7QKM7_9BURK</name>
<dbReference type="InterPro" id="IPR009389">
    <property type="entry name" value="DUF1045"/>
</dbReference>
<dbReference type="STRING" id="416943.SAMN05445871_4527"/>
<keyword evidence="2" id="KW-1185">Reference proteome</keyword>
<dbReference type="RefSeq" id="WP_090551332.1">
    <property type="nucleotide sequence ID" value="NZ_FNSR01000002.1"/>
</dbReference>
<evidence type="ECO:0000313" key="1">
    <source>
        <dbReference type="EMBL" id="SEL48473.1"/>
    </source>
</evidence>